<dbReference type="Proteomes" id="UP000051530">
    <property type="component" value="Unassembled WGS sequence"/>
</dbReference>
<evidence type="ECO:0000313" key="2">
    <source>
        <dbReference type="Proteomes" id="UP000051530"/>
    </source>
</evidence>
<name>A0A0R0LRJ0_9MICR</name>
<reference evidence="1 2" key="1">
    <citation type="submission" date="2015-07" db="EMBL/GenBank/DDBJ databases">
        <title>The genome of Pseudoloma neurophilia, a relevant intracellular parasite of the zebrafish.</title>
        <authorList>
            <person name="Ndikumana S."/>
            <person name="Pelin A."/>
            <person name="Sanders J."/>
            <person name="Corradi N."/>
        </authorList>
    </citation>
    <scope>NUCLEOTIDE SEQUENCE [LARGE SCALE GENOMIC DNA]</scope>
    <source>
        <strain evidence="1 2">MK1</strain>
    </source>
</reference>
<sequence length="61" mass="7146">GLVEGGVKTETPFEHISTDIFGPIESSLYENSFLDQKNLHYYFHRQVHQLFKNSIYNKTNI</sequence>
<evidence type="ECO:0000313" key="1">
    <source>
        <dbReference type="EMBL" id="KRH92121.1"/>
    </source>
</evidence>
<accession>A0A0R0LRJ0</accession>
<dbReference type="VEuPathDB" id="MicrosporidiaDB:M153_11395000884"/>
<organism evidence="1 2">
    <name type="scientific">Pseudoloma neurophilia</name>
    <dbReference type="NCBI Taxonomy" id="146866"/>
    <lineage>
        <taxon>Eukaryota</taxon>
        <taxon>Fungi</taxon>
        <taxon>Fungi incertae sedis</taxon>
        <taxon>Microsporidia</taxon>
        <taxon>Pseudoloma</taxon>
    </lineage>
</organism>
<dbReference type="EMBL" id="LGUB01001191">
    <property type="protein sequence ID" value="KRH92121.1"/>
    <property type="molecule type" value="Genomic_DNA"/>
</dbReference>
<dbReference type="AlphaFoldDB" id="A0A0R0LRJ0"/>
<proteinExistence type="predicted"/>
<protein>
    <submittedName>
        <fullName evidence="1">Uncharacterized protein</fullName>
    </submittedName>
</protein>
<comment type="caution">
    <text evidence="1">The sequence shown here is derived from an EMBL/GenBank/DDBJ whole genome shotgun (WGS) entry which is preliminary data.</text>
</comment>
<feature type="non-terminal residue" evidence="1">
    <location>
        <position position="1"/>
    </location>
</feature>
<keyword evidence="2" id="KW-1185">Reference proteome</keyword>
<gene>
    <name evidence="1" type="ORF">M153_11395000884</name>
</gene>